<dbReference type="Pfam" id="PF00389">
    <property type="entry name" value="2-Hacid_dh"/>
    <property type="match status" value="1"/>
</dbReference>
<keyword evidence="2 4" id="KW-0560">Oxidoreductase</keyword>
<evidence type="ECO:0000259" key="5">
    <source>
        <dbReference type="Pfam" id="PF00389"/>
    </source>
</evidence>
<evidence type="ECO:0000259" key="6">
    <source>
        <dbReference type="Pfam" id="PF02826"/>
    </source>
</evidence>
<comment type="caution">
    <text evidence="7">The sequence shown here is derived from an EMBL/GenBank/DDBJ whole genome shotgun (WGS) entry which is preliminary data.</text>
</comment>
<evidence type="ECO:0000313" key="8">
    <source>
        <dbReference type="Proteomes" id="UP000323142"/>
    </source>
</evidence>
<evidence type="ECO:0000256" key="4">
    <source>
        <dbReference type="RuleBase" id="RU003719"/>
    </source>
</evidence>
<dbReference type="InterPro" id="IPR006139">
    <property type="entry name" value="D-isomer_2_OHA_DH_cat_dom"/>
</dbReference>
<accession>A0A5B2VF13</accession>
<dbReference type="GO" id="GO:0051287">
    <property type="term" value="F:NAD binding"/>
    <property type="evidence" value="ECO:0007669"/>
    <property type="project" value="InterPro"/>
</dbReference>
<dbReference type="Pfam" id="PF02826">
    <property type="entry name" value="2-Hacid_dh_C"/>
    <property type="match status" value="1"/>
</dbReference>
<dbReference type="PROSITE" id="PS00670">
    <property type="entry name" value="D_2_HYDROXYACID_DH_2"/>
    <property type="match status" value="1"/>
</dbReference>
<feature type="domain" description="D-isomer specific 2-hydroxyacid dehydrogenase catalytic" evidence="5">
    <location>
        <begin position="21"/>
        <end position="312"/>
    </location>
</feature>
<dbReference type="PANTHER" id="PTHR42789">
    <property type="entry name" value="D-ISOMER SPECIFIC 2-HYDROXYACID DEHYDROGENASE FAMILY PROTEIN (AFU_ORTHOLOGUE AFUA_6G10090)"/>
    <property type="match status" value="1"/>
</dbReference>
<dbReference type="Gene3D" id="3.40.50.720">
    <property type="entry name" value="NAD(P)-binding Rossmann-like Domain"/>
    <property type="match status" value="2"/>
</dbReference>
<dbReference type="InterPro" id="IPR050857">
    <property type="entry name" value="D-2-hydroxyacid_DH"/>
</dbReference>
<keyword evidence="8" id="KW-1185">Reference proteome</keyword>
<dbReference type="SUPFAM" id="SSF52283">
    <property type="entry name" value="Formate/glycerate dehydrogenase catalytic domain-like"/>
    <property type="match status" value="1"/>
</dbReference>
<dbReference type="InterPro" id="IPR029753">
    <property type="entry name" value="D-isomer_DH_CS"/>
</dbReference>
<dbReference type="FunFam" id="3.40.50.720:FF:000203">
    <property type="entry name" value="D-3-phosphoglycerate dehydrogenase (SerA)"/>
    <property type="match status" value="1"/>
</dbReference>
<dbReference type="EMBL" id="VUOA01000019">
    <property type="protein sequence ID" value="KAA2237208.1"/>
    <property type="molecule type" value="Genomic_DNA"/>
</dbReference>
<dbReference type="InterPro" id="IPR036291">
    <property type="entry name" value="NAD(P)-bd_dom_sf"/>
</dbReference>
<comment type="similarity">
    <text evidence="1 4">Belongs to the D-isomer specific 2-hydroxyacid dehydrogenase family.</text>
</comment>
<reference evidence="7 8" key="1">
    <citation type="submission" date="2019-09" db="EMBL/GenBank/DDBJ databases">
        <title>Salinarimonas rosea gen. nov., sp. nov., a new member of the a-2 subgroup of the Proteobacteria.</title>
        <authorList>
            <person name="Liu J."/>
        </authorList>
    </citation>
    <scope>NUCLEOTIDE SEQUENCE [LARGE SCALE GENOMIC DNA]</scope>
    <source>
        <strain evidence="7 8">BN140002</strain>
    </source>
</reference>
<dbReference type="GO" id="GO:0016616">
    <property type="term" value="F:oxidoreductase activity, acting on the CH-OH group of donors, NAD or NADP as acceptor"/>
    <property type="evidence" value="ECO:0007669"/>
    <property type="project" value="InterPro"/>
</dbReference>
<dbReference type="OrthoDB" id="9793626at2"/>
<dbReference type="PROSITE" id="PS00671">
    <property type="entry name" value="D_2_HYDROXYACID_DH_3"/>
    <property type="match status" value="1"/>
</dbReference>
<dbReference type="SUPFAM" id="SSF51735">
    <property type="entry name" value="NAD(P)-binding Rossmann-fold domains"/>
    <property type="match status" value="1"/>
</dbReference>
<feature type="domain" description="D-isomer specific 2-hydroxyacid dehydrogenase NAD-binding" evidence="6">
    <location>
        <begin position="108"/>
        <end position="288"/>
    </location>
</feature>
<dbReference type="PANTHER" id="PTHR42789:SF1">
    <property type="entry name" value="D-ISOMER SPECIFIC 2-HYDROXYACID DEHYDROGENASE FAMILY PROTEIN (AFU_ORTHOLOGUE AFUA_6G10090)"/>
    <property type="match status" value="1"/>
</dbReference>
<keyword evidence="3" id="KW-0520">NAD</keyword>
<evidence type="ECO:0000313" key="7">
    <source>
        <dbReference type="EMBL" id="KAA2237208.1"/>
    </source>
</evidence>
<evidence type="ECO:0000256" key="3">
    <source>
        <dbReference type="ARBA" id="ARBA00023027"/>
    </source>
</evidence>
<evidence type="ECO:0000256" key="2">
    <source>
        <dbReference type="ARBA" id="ARBA00023002"/>
    </source>
</evidence>
<dbReference type="Proteomes" id="UP000323142">
    <property type="component" value="Unassembled WGS sequence"/>
</dbReference>
<reference evidence="7 8" key="2">
    <citation type="submission" date="2019-09" db="EMBL/GenBank/DDBJ databases">
        <authorList>
            <person name="Jin C."/>
        </authorList>
    </citation>
    <scope>NUCLEOTIDE SEQUENCE [LARGE SCALE GENOMIC DNA]</scope>
    <source>
        <strain evidence="7 8">BN140002</strain>
    </source>
</reference>
<name>A0A5B2VF13_9HYPH</name>
<gene>
    <name evidence="7" type="ORF">F0L46_09335</name>
</gene>
<dbReference type="InterPro" id="IPR006140">
    <property type="entry name" value="D-isomer_DH_NAD-bd"/>
</dbReference>
<sequence length="313" mass="32715">MPDVVISEFMDEAAIREELAGFDVHYDPTLVDRPDELVGLLAEARALVVRNRTQVRGPLLEAAPSLQAVGRLGVGLDNIDVEACRARSVAVFPATGANDVAVAEYVIATAMTLLRGAYAATAEVAAGQWPRNRLMGRETHGKRLGLVGFGAIARETATRAAALGMTVQAYDPFVPADHPARRQAYGYVEAPELEALLAASDVVSLHVPLTDGTRNLIDAAALARMKPDAILINAARGGVVDEAALAAALRAGRLGGAALDVFESEPLAAAHGALFAGIPNLILTPHIAGVTIESNVRVSHVTAQAVRRHLAGA</sequence>
<dbReference type="AlphaFoldDB" id="A0A5B2VF13"/>
<proteinExistence type="inferred from homology"/>
<protein>
    <submittedName>
        <fullName evidence="7">3-phosphoglycerate dehydrogenase</fullName>
    </submittedName>
</protein>
<organism evidence="7 8">
    <name type="scientific">Salinarimonas soli</name>
    <dbReference type="NCBI Taxonomy" id="1638099"/>
    <lineage>
        <taxon>Bacteria</taxon>
        <taxon>Pseudomonadati</taxon>
        <taxon>Pseudomonadota</taxon>
        <taxon>Alphaproteobacteria</taxon>
        <taxon>Hyphomicrobiales</taxon>
        <taxon>Salinarimonadaceae</taxon>
        <taxon>Salinarimonas</taxon>
    </lineage>
</organism>
<dbReference type="RefSeq" id="WP_149816890.1">
    <property type="nucleotide sequence ID" value="NZ_VUOA01000019.1"/>
</dbReference>
<evidence type="ECO:0000256" key="1">
    <source>
        <dbReference type="ARBA" id="ARBA00005854"/>
    </source>
</evidence>